<evidence type="ECO:0000313" key="4">
    <source>
        <dbReference type="Proteomes" id="UP000215563"/>
    </source>
</evidence>
<feature type="domain" description="HTH cro/C1-type" evidence="2">
    <location>
        <begin position="2"/>
        <end position="56"/>
    </location>
</feature>
<keyword evidence="4" id="KW-1185">Reference proteome</keyword>
<dbReference type="RefSeq" id="WP_020630133.1">
    <property type="nucleotide sequence ID" value="NZ_KB913032.1"/>
</dbReference>
<dbReference type="GO" id="GO:0003677">
    <property type="term" value="F:DNA binding"/>
    <property type="evidence" value="ECO:0007669"/>
    <property type="project" value="InterPro"/>
</dbReference>
<organism evidence="3 4">
    <name type="scientific">Amycolatopsis alba DSM 44262</name>
    <dbReference type="NCBI Taxonomy" id="1125972"/>
    <lineage>
        <taxon>Bacteria</taxon>
        <taxon>Bacillati</taxon>
        <taxon>Actinomycetota</taxon>
        <taxon>Actinomycetes</taxon>
        <taxon>Pseudonocardiales</taxon>
        <taxon>Pseudonocardiaceae</taxon>
        <taxon>Amycolatopsis</taxon>
    </lineage>
</organism>
<evidence type="ECO:0000259" key="2">
    <source>
        <dbReference type="PROSITE" id="PS50943"/>
    </source>
</evidence>
<sequence>MIAAARRARGLTQQELGDAIGYSQPNVSKIERASLQIRPAELKKIIVTLEVTSEDAERMQALNEAAEARRVRAEFRLAATPGWFRDILTAEGEAKAIYSWTGERISGLLQCESYMLDQFLASGRSDVDDAVHERQIRTKLFEQHPDRDYHFIISESAVDRLRRARKIGGTAVALEQLRHMIELAERHPSVTIQIVPFDDGPLYAELDFHVLQFDDSDQDFAYNESINGLTTHDKKEVPYHLDAWQSMRNSALSPKESIALLRQAATGCARPPHPT</sequence>
<dbReference type="OrthoDB" id="3669136at2"/>
<keyword evidence="1" id="KW-0175">Coiled coil</keyword>
<dbReference type="Gene3D" id="1.10.260.40">
    <property type="entry name" value="lambda repressor-like DNA-binding domains"/>
    <property type="match status" value="1"/>
</dbReference>
<dbReference type="Proteomes" id="UP000215563">
    <property type="component" value="Unassembled WGS sequence"/>
</dbReference>
<dbReference type="EMBL" id="NMQU01000008">
    <property type="protein sequence ID" value="OXM54959.1"/>
    <property type="molecule type" value="Genomic_DNA"/>
</dbReference>
<feature type="coiled-coil region" evidence="1">
    <location>
        <begin position="49"/>
        <end position="76"/>
    </location>
</feature>
<dbReference type="SUPFAM" id="SSF47413">
    <property type="entry name" value="lambda repressor-like DNA-binding domains"/>
    <property type="match status" value="1"/>
</dbReference>
<evidence type="ECO:0000256" key="1">
    <source>
        <dbReference type="SAM" id="Coils"/>
    </source>
</evidence>
<evidence type="ECO:0000313" key="3">
    <source>
        <dbReference type="EMBL" id="OXM54959.1"/>
    </source>
</evidence>
<dbReference type="CDD" id="cd00093">
    <property type="entry name" value="HTH_XRE"/>
    <property type="match status" value="1"/>
</dbReference>
<dbReference type="AlphaFoldDB" id="A0A229S8E1"/>
<dbReference type="PROSITE" id="PS50943">
    <property type="entry name" value="HTH_CROC1"/>
    <property type="match status" value="1"/>
</dbReference>
<gene>
    <name evidence="3" type="ORF">CFP75_02130</name>
</gene>
<dbReference type="Pfam" id="PF19054">
    <property type="entry name" value="DUF5753"/>
    <property type="match status" value="1"/>
</dbReference>
<dbReference type="InterPro" id="IPR010982">
    <property type="entry name" value="Lambda_DNA-bd_dom_sf"/>
</dbReference>
<dbReference type="SMART" id="SM00530">
    <property type="entry name" value="HTH_XRE"/>
    <property type="match status" value="1"/>
</dbReference>
<dbReference type="InterPro" id="IPR043917">
    <property type="entry name" value="DUF5753"/>
</dbReference>
<reference evidence="3 4" key="1">
    <citation type="submission" date="2017-07" db="EMBL/GenBank/DDBJ databases">
        <title>Amycolatopsis alba DSM 44262 Genome sequencing and assembly.</title>
        <authorList>
            <person name="Kaur N."/>
            <person name="Mayilraj S."/>
        </authorList>
    </citation>
    <scope>NUCLEOTIDE SEQUENCE [LARGE SCALE GENOMIC DNA]</scope>
    <source>
        <strain evidence="3 4">DSM 44262</strain>
    </source>
</reference>
<dbReference type="InterPro" id="IPR001387">
    <property type="entry name" value="Cro/C1-type_HTH"/>
</dbReference>
<protein>
    <submittedName>
        <fullName evidence="3">XRE family transcriptional regulator</fullName>
    </submittedName>
</protein>
<accession>A0A229S8E1</accession>
<dbReference type="Pfam" id="PF01381">
    <property type="entry name" value="HTH_3"/>
    <property type="match status" value="1"/>
</dbReference>
<comment type="caution">
    <text evidence="3">The sequence shown here is derived from an EMBL/GenBank/DDBJ whole genome shotgun (WGS) entry which is preliminary data.</text>
</comment>
<name>A0A229S8E1_AMYAL</name>
<proteinExistence type="predicted"/>